<gene>
    <name evidence="2" type="ORF">Y5W_03581</name>
</gene>
<dbReference type="Proteomes" id="UP000662703">
    <property type="component" value="Unassembled WGS sequence"/>
</dbReference>
<dbReference type="SUPFAM" id="SSF53850">
    <property type="entry name" value="Periplasmic binding protein-like II"/>
    <property type="match status" value="1"/>
</dbReference>
<comment type="caution">
    <text evidence="2">The sequence shown here is derived from an EMBL/GenBank/DDBJ whole genome shotgun (WGS) entry which is preliminary data.</text>
</comment>
<dbReference type="InterPro" id="IPR038404">
    <property type="entry name" value="TRAP_DctP_sf"/>
</dbReference>
<name>A0ABS0AVZ3_9GAMM</name>
<dbReference type="Gene3D" id="3.40.190.170">
    <property type="entry name" value="Bacterial extracellular solute-binding protein, family 7"/>
    <property type="match status" value="1"/>
</dbReference>
<evidence type="ECO:0000256" key="1">
    <source>
        <dbReference type="SAM" id="SignalP"/>
    </source>
</evidence>
<accession>A0ABS0AVZ3</accession>
<feature type="signal peptide" evidence="1">
    <location>
        <begin position="1"/>
        <end position="24"/>
    </location>
</feature>
<evidence type="ECO:0000313" key="2">
    <source>
        <dbReference type="EMBL" id="MBF5058287.1"/>
    </source>
</evidence>
<dbReference type="EMBL" id="ARXX01000087">
    <property type="protein sequence ID" value="MBF5058287.1"/>
    <property type="molecule type" value="Genomic_DNA"/>
</dbReference>
<evidence type="ECO:0000313" key="3">
    <source>
        <dbReference type="Proteomes" id="UP000662703"/>
    </source>
</evidence>
<sequence length="336" mass="36871">MTMTKSLSALLAAAALFVGGAAQAQQEPIERDICVFDIAGQMGPTMAAMKDWRAAALKWGLKANLRVYTNEQVAAEDLKAGQCDASLITGLRARQFNKYAGTLDSIGALPSMEHMKLALRVLAHPSRAEQLTANSYEVIGIAPIGAAYLFVNDREINSLAKAAGKKVAVLDFDPTQAKMVAAAGATPVPSDITNFAGKFNNGSVDVIAAPLVAYNVLELYKGLQPDGGIIDYPLLQLSIQLVGKEDRFPAEIAQKSREYFYKNLDQVLEQLERESSQVNSKWWVDIPDDDKREYEVMMQDARDQLRNEGYYDPDMLDLLRKIRCKLNSSRAECTAG</sequence>
<reference evidence="2 3" key="1">
    <citation type="submission" date="2012-09" db="EMBL/GenBank/DDBJ databases">
        <title>Genome Sequence of alkane-degrading Bacterium Alcanivorax sp. 521-1.</title>
        <authorList>
            <person name="Lai Q."/>
            <person name="Shao Z."/>
        </authorList>
    </citation>
    <scope>NUCLEOTIDE SEQUENCE [LARGE SCALE GENOMIC DNA]</scope>
    <source>
        <strain evidence="2 3">521-1</strain>
    </source>
</reference>
<proteinExistence type="predicted"/>
<keyword evidence="3" id="KW-1185">Reference proteome</keyword>
<evidence type="ECO:0008006" key="4">
    <source>
        <dbReference type="Google" id="ProtNLM"/>
    </source>
</evidence>
<dbReference type="Pfam" id="PF19582">
    <property type="entry name" value="AdeT1_2"/>
    <property type="match status" value="1"/>
</dbReference>
<keyword evidence="1" id="KW-0732">Signal</keyword>
<organism evidence="2 3">
    <name type="scientific">Alloalcanivorax profundimaris</name>
    <dbReference type="NCBI Taxonomy" id="2735259"/>
    <lineage>
        <taxon>Bacteria</taxon>
        <taxon>Pseudomonadati</taxon>
        <taxon>Pseudomonadota</taxon>
        <taxon>Gammaproteobacteria</taxon>
        <taxon>Oceanospirillales</taxon>
        <taxon>Alcanivoracaceae</taxon>
        <taxon>Alloalcanivorax</taxon>
    </lineage>
</organism>
<dbReference type="InterPro" id="IPR045758">
    <property type="entry name" value="AdeT1/2"/>
</dbReference>
<feature type="chain" id="PRO_5046423466" description="RND transporter" evidence="1">
    <location>
        <begin position="25"/>
        <end position="336"/>
    </location>
</feature>
<protein>
    <recommendedName>
        <fullName evidence="4">RND transporter</fullName>
    </recommendedName>
</protein>